<comment type="similarity">
    <text evidence="1 5">Belongs to the parvalbumin family.</text>
</comment>
<gene>
    <name evidence="7" type="ORF">HHUSO_G16232</name>
</gene>
<dbReference type="PRINTS" id="PR01697">
    <property type="entry name" value="PARVALBUMIN"/>
</dbReference>
<dbReference type="PANTHER" id="PTHR11653:SF3">
    <property type="entry name" value="PARVALBUMIN, THYMIC"/>
    <property type="match status" value="1"/>
</dbReference>
<proteinExistence type="inferred from homology"/>
<organism evidence="7 8">
    <name type="scientific">Huso huso</name>
    <name type="common">Beluga</name>
    <name type="synonym">Acipenser huso</name>
    <dbReference type="NCBI Taxonomy" id="61971"/>
    <lineage>
        <taxon>Eukaryota</taxon>
        <taxon>Metazoa</taxon>
        <taxon>Chordata</taxon>
        <taxon>Craniata</taxon>
        <taxon>Vertebrata</taxon>
        <taxon>Euteleostomi</taxon>
        <taxon>Actinopterygii</taxon>
        <taxon>Chondrostei</taxon>
        <taxon>Acipenseriformes</taxon>
        <taxon>Acipenseridae</taxon>
        <taxon>Huso</taxon>
    </lineage>
</organism>
<name>A0ABR0ZAA4_HUSHU</name>
<evidence type="ECO:0000313" key="7">
    <source>
        <dbReference type="EMBL" id="KAK6481745.1"/>
    </source>
</evidence>
<keyword evidence="8" id="KW-1185">Reference proteome</keyword>
<feature type="domain" description="EF-hand" evidence="6">
    <location>
        <begin position="69"/>
        <end position="104"/>
    </location>
</feature>
<dbReference type="InterPro" id="IPR008080">
    <property type="entry name" value="Parvalbumin"/>
</dbReference>
<evidence type="ECO:0000256" key="4">
    <source>
        <dbReference type="ARBA" id="ARBA00022837"/>
    </source>
</evidence>
<dbReference type="InterPro" id="IPR018247">
    <property type="entry name" value="EF_Hand_1_Ca_BS"/>
</dbReference>
<evidence type="ECO:0000256" key="2">
    <source>
        <dbReference type="ARBA" id="ARBA00022723"/>
    </source>
</evidence>
<keyword evidence="4 5" id="KW-0106">Calcium</keyword>
<keyword evidence="2 5" id="KW-0479">Metal-binding</keyword>
<evidence type="ECO:0000256" key="3">
    <source>
        <dbReference type="ARBA" id="ARBA00022737"/>
    </source>
</evidence>
<dbReference type="Pfam" id="PF13499">
    <property type="entry name" value="EF-hand_7"/>
    <property type="match status" value="1"/>
</dbReference>
<dbReference type="SMART" id="SM00054">
    <property type="entry name" value="EFh"/>
    <property type="match status" value="2"/>
</dbReference>
<evidence type="ECO:0000259" key="6">
    <source>
        <dbReference type="PROSITE" id="PS50222"/>
    </source>
</evidence>
<evidence type="ECO:0000256" key="1">
    <source>
        <dbReference type="ARBA" id="ARBA00009753"/>
    </source>
</evidence>
<keyword evidence="3" id="KW-0677">Repeat</keyword>
<reference evidence="7 8" key="1">
    <citation type="submission" date="2021-05" db="EMBL/GenBank/DDBJ databases">
        <authorList>
            <person name="Zahm M."/>
            <person name="Klopp C."/>
            <person name="Cabau C."/>
            <person name="Kuhl H."/>
            <person name="Suciu R."/>
            <person name="Ciorpac M."/>
            <person name="Holostenco D."/>
            <person name="Gessner J."/>
            <person name="Wuertz S."/>
            <person name="Hohne C."/>
            <person name="Stock M."/>
            <person name="Gislard M."/>
            <person name="Lluch J."/>
            <person name="Milhes M."/>
            <person name="Lampietro C."/>
            <person name="Lopez Roques C."/>
            <person name="Donnadieu C."/>
            <person name="Du K."/>
            <person name="Schartl M."/>
            <person name="Guiguen Y."/>
        </authorList>
    </citation>
    <scope>NUCLEOTIDE SEQUENCE [LARGE SCALE GENOMIC DNA]</scope>
    <source>
        <strain evidence="7">Hh-F2</strain>
        <tissue evidence="7">Blood</tissue>
    </source>
</reference>
<dbReference type="PANTHER" id="PTHR11653">
    <property type="entry name" value="PARVALBUMIN ALPHA"/>
    <property type="match status" value="1"/>
</dbReference>
<protein>
    <recommendedName>
        <fullName evidence="5">Parvalbumin</fullName>
    </recommendedName>
</protein>
<dbReference type="Proteomes" id="UP001369086">
    <property type="component" value="Unassembled WGS sequence"/>
</dbReference>
<dbReference type="SUPFAM" id="SSF47473">
    <property type="entry name" value="EF-hand"/>
    <property type="match status" value="1"/>
</dbReference>
<comment type="caution">
    <text evidence="7">The sequence shown here is derived from an EMBL/GenBank/DDBJ whole genome shotgun (WGS) entry which is preliminary data.</text>
</comment>
<comment type="function">
    <text evidence="5">In muscle, parvalbumin is thought to be involved in relaxation after contraction. It binds two calcium ions.</text>
</comment>
<sequence>MRACSFGTATSLNTASFPPVQSTRPQKTITMAITDVLAAADISAALSGCQAADSFNYKTFFAAVGLAKKSAGDISKVFGIIDQDNSGFIEEEELQLFLQNFSKGARALTAAETKAFLSAGDADGDGKIGVDEFSALVKA</sequence>
<dbReference type="PROSITE" id="PS00018">
    <property type="entry name" value="EF_HAND_1"/>
    <property type="match status" value="2"/>
</dbReference>
<dbReference type="InterPro" id="IPR011992">
    <property type="entry name" value="EF-hand-dom_pair"/>
</dbReference>
<dbReference type="PROSITE" id="PS50222">
    <property type="entry name" value="EF_HAND_2"/>
    <property type="match status" value="1"/>
</dbReference>
<accession>A0ABR0ZAA4</accession>
<dbReference type="EMBL" id="JAHFZB010000014">
    <property type="protein sequence ID" value="KAK6481745.1"/>
    <property type="molecule type" value="Genomic_DNA"/>
</dbReference>
<evidence type="ECO:0000313" key="8">
    <source>
        <dbReference type="Proteomes" id="UP001369086"/>
    </source>
</evidence>
<dbReference type="InterPro" id="IPR002048">
    <property type="entry name" value="EF_hand_dom"/>
</dbReference>
<dbReference type="Gene3D" id="1.10.238.10">
    <property type="entry name" value="EF-hand"/>
    <property type="match status" value="1"/>
</dbReference>
<evidence type="ECO:0000256" key="5">
    <source>
        <dbReference type="RuleBase" id="RU368048"/>
    </source>
</evidence>
<dbReference type="CDD" id="cd16255">
    <property type="entry name" value="EFh_parvalbumin_beta"/>
    <property type="match status" value="1"/>
</dbReference>